<dbReference type="InterPro" id="IPR024775">
    <property type="entry name" value="DinB-like"/>
</dbReference>
<proteinExistence type="predicted"/>
<comment type="caution">
    <text evidence="2">The sequence shown here is derived from an EMBL/GenBank/DDBJ whole genome shotgun (WGS) entry which is preliminary data.</text>
</comment>
<keyword evidence="3" id="KW-1185">Reference proteome</keyword>
<gene>
    <name evidence="2" type="ORF">D3875_13045</name>
</gene>
<protein>
    <submittedName>
        <fullName evidence="2">DinB family protein</fullName>
    </submittedName>
</protein>
<reference evidence="2 3" key="1">
    <citation type="submission" date="2018-09" db="EMBL/GenBank/DDBJ databases">
        <authorList>
            <person name="Zhu H."/>
        </authorList>
    </citation>
    <scope>NUCLEOTIDE SEQUENCE [LARGE SCALE GENOMIC DNA]</scope>
    <source>
        <strain evidence="2 3">K2S05-167</strain>
    </source>
</reference>
<sequence length="171" mass="19105">MEFNLDDALLLLRRTPATLTGLLTGLSSEWLHTNEGADTWSPHQVVAHLTLAEHHNWLPRVRAILEQVGAFPPFDRFAHLQRSPDVSTVQLLSEFQAVRGANLQALQALNLTPADLNRTGQHPEFGTVTLAQLLSTWTVHDHAHLVQISRTLAGNYREAVGPWQAYLSILR</sequence>
<name>A0A418V899_9DEIO</name>
<dbReference type="AlphaFoldDB" id="A0A418V899"/>
<dbReference type="OrthoDB" id="1434917at2"/>
<dbReference type="InterPro" id="IPR034660">
    <property type="entry name" value="DinB/YfiT-like"/>
</dbReference>
<dbReference type="EMBL" id="QYUJ01000014">
    <property type="protein sequence ID" value="RJF72335.1"/>
    <property type="molecule type" value="Genomic_DNA"/>
</dbReference>
<evidence type="ECO:0000313" key="2">
    <source>
        <dbReference type="EMBL" id="RJF72335.1"/>
    </source>
</evidence>
<dbReference type="Pfam" id="PF12867">
    <property type="entry name" value="DinB_2"/>
    <property type="match status" value="1"/>
</dbReference>
<accession>A0A418V899</accession>
<dbReference type="Gene3D" id="1.20.120.450">
    <property type="entry name" value="dinb family like domain"/>
    <property type="match status" value="1"/>
</dbReference>
<evidence type="ECO:0000313" key="3">
    <source>
        <dbReference type="Proteomes" id="UP000286287"/>
    </source>
</evidence>
<dbReference type="Proteomes" id="UP000286287">
    <property type="component" value="Unassembled WGS sequence"/>
</dbReference>
<dbReference type="SUPFAM" id="SSF109854">
    <property type="entry name" value="DinB/YfiT-like putative metalloenzymes"/>
    <property type="match status" value="1"/>
</dbReference>
<dbReference type="RefSeq" id="WP_119764365.1">
    <property type="nucleotide sequence ID" value="NZ_QYUJ01000014.1"/>
</dbReference>
<feature type="domain" description="DinB-like" evidence="1">
    <location>
        <begin position="12"/>
        <end position="148"/>
    </location>
</feature>
<evidence type="ECO:0000259" key="1">
    <source>
        <dbReference type="Pfam" id="PF12867"/>
    </source>
</evidence>
<organism evidence="2 3">
    <name type="scientific">Deinococcus cavernae</name>
    <dbReference type="NCBI Taxonomy" id="2320857"/>
    <lineage>
        <taxon>Bacteria</taxon>
        <taxon>Thermotogati</taxon>
        <taxon>Deinococcota</taxon>
        <taxon>Deinococci</taxon>
        <taxon>Deinococcales</taxon>
        <taxon>Deinococcaceae</taxon>
        <taxon>Deinococcus</taxon>
    </lineage>
</organism>